<comment type="subcellular location">
    <subcellularLocation>
        <location evidence="1">Nucleus</location>
    </subcellularLocation>
</comment>
<dbReference type="AlphaFoldDB" id="A0A0C4DS91"/>
<gene>
    <name evidence="9" type="ORF">MAPG_02768</name>
</gene>
<dbReference type="Pfam" id="PF10406">
    <property type="entry name" value="TAF8_C"/>
    <property type="match status" value="1"/>
</dbReference>
<comment type="similarity">
    <text evidence="2">Belongs to the TAF8 family.</text>
</comment>
<dbReference type="EMBL" id="ADBL01000672">
    <property type="status" value="NOT_ANNOTATED_CDS"/>
    <property type="molecule type" value="Genomic_DNA"/>
</dbReference>
<name>A0A0C4DS91_MAGP6</name>
<dbReference type="Proteomes" id="UP000011715">
    <property type="component" value="Unassembled WGS sequence"/>
</dbReference>
<dbReference type="EnsemblFungi" id="MAPG_02768T0">
    <property type="protein sequence ID" value="MAPG_02768T0"/>
    <property type="gene ID" value="MAPG_02768"/>
</dbReference>
<dbReference type="VEuPathDB" id="FungiDB:MAPG_02768"/>
<dbReference type="SMART" id="SM00576">
    <property type="entry name" value="BTP"/>
    <property type="match status" value="1"/>
</dbReference>
<feature type="region of interest" description="Disordered" evidence="7">
    <location>
        <begin position="268"/>
        <end position="313"/>
    </location>
</feature>
<accession>A0A0C4DS91</accession>
<keyword evidence="11" id="KW-1185">Reference proteome</keyword>
<dbReference type="InterPro" id="IPR009072">
    <property type="entry name" value="Histone-fold"/>
</dbReference>
<dbReference type="PANTHER" id="PTHR46469:SF1">
    <property type="entry name" value="TRANSCRIPTION INITIATION FACTOR TFIID SUBUNIT 8"/>
    <property type="match status" value="1"/>
</dbReference>
<evidence type="ECO:0000256" key="1">
    <source>
        <dbReference type="ARBA" id="ARBA00004123"/>
    </source>
</evidence>
<evidence type="ECO:0000256" key="5">
    <source>
        <dbReference type="ARBA" id="ARBA00023163"/>
    </source>
</evidence>
<dbReference type="eggNOG" id="ENOG502SG72">
    <property type="taxonomic scope" value="Eukaryota"/>
</dbReference>
<keyword evidence="4" id="KW-0805">Transcription regulation</keyword>
<evidence type="ECO:0000313" key="11">
    <source>
        <dbReference type="Proteomes" id="UP000011715"/>
    </source>
</evidence>
<reference evidence="11" key="2">
    <citation type="submission" date="2010-05" db="EMBL/GenBank/DDBJ databases">
        <title>The genome sequence of Magnaporthe poae strain ATCC 64411.</title>
        <authorList>
            <person name="Ma L.-J."/>
            <person name="Dead R."/>
            <person name="Young S."/>
            <person name="Zeng Q."/>
            <person name="Koehrsen M."/>
            <person name="Alvarado L."/>
            <person name="Berlin A."/>
            <person name="Chapman S.B."/>
            <person name="Chen Z."/>
            <person name="Freedman E."/>
            <person name="Gellesch M."/>
            <person name="Goldberg J."/>
            <person name="Griggs A."/>
            <person name="Gujja S."/>
            <person name="Heilman E.R."/>
            <person name="Heiman D."/>
            <person name="Hepburn T."/>
            <person name="Howarth C."/>
            <person name="Jen D."/>
            <person name="Larson L."/>
            <person name="Mehta T."/>
            <person name="Neiman D."/>
            <person name="Pearson M."/>
            <person name="Roberts A."/>
            <person name="Saif S."/>
            <person name="Shea T."/>
            <person name="Shenoy N."/>
            <person name="Sisk P."/>
            <person name="Stolte C."/>
            <person name="Sykes S."/>
            <person name="Walk T."/>
            <person name="White J."/>
            <person name="Yandava C."/>
            <person name="Haas B."/>
            <person name="Nusbaum C."/>
            <person name="Birren B."/>
        </authorList>
    </citation>
    <scope>NUCLEOTIDE SEQUENCE [LARGE SCALE GENOMIC DNA]</scope>
    <source>
        <strain evidence="11">ATCC 64411 / 73-15</strain>
    </source>
</reference>
<evidence type="ECO:0000256" key="4">
    <source>
        <dbReference type="ARBA" id="ARBA00023015"/>
    </source>
</evidence>
<dbReference type="InterPro" id="IPR019473">
    <property type="entry name" value="TFIID_su8_C"/>
</dbReference>
<dbReference type="GO" id="GO:0006367">
    <property type="term" value="P:transcription initiation at RNA polymerase II promoter"/>
    <property type="evidence" value="ECO:0007669"/>
    <property type="project" value="TreeGrafter"/>
</dbReference>
<feature type="region of interest" description="Disordered" evidence="7">
    <location>
        <begin position="1"/>
        <end position="42"/>
    </location>
</feature>
<evidence type="ECO:0000256" key="6">
    <source>
        <dbReference type="ARBA" id="ARBA00023242"/>
    </source>
</evidence>
<dbReference type="Pfam" id="PF07524">
    <property type="entry name" value="Bromo_TP"/>
    <property type="match status" value="1"/>
</dbReference>
<dbReference type="OMA" id="HDWIYAL"/>
<dbReference type="InterPro" id="IPR006565">
    <property type="entry name" value="BTP"/>
</dbReference>
<dbReference type="GO" id="GO:0046982">
    <property type="term" value="F:protein heterodimerization activity"/>
    <property type="evidence" value="ECO:0007669"/>
    <property type="project" value="InterPro"/>
</dbReference>
<evidence type="ECO:0000259" key="8">
    <source>
        <dbReference type="SMART" id="SM00576"/>
    </source>
</evidence>
<keyword evidence="6" id="KW-0539">Nucleus</keyword>
<dbReference type="InterPro" id="IPR037818">
    <property type="entry name" value="TAF8"/>
</dbReference>
<dbReference type="EMBL" id="ADBL01000673">
    <property type="status" value="NOT_ANNOTATED_CDS"/>
    <property type="molecule type" value="Genomic_DNA"/>
</dbReference>
<evidence type="ECO:0000313" key="9">
    <source>
        <dbReference type="EMBL" id="KLU83717.1"/>
    </source>
</evidence>
<reference evidence="10" key="4">
    <citation type="journal article" date="2015" name="G3 (Bethesda)">
        <title>Genome sequences of three phytopathogenic species of the Magnaporthaceae family of fungi.</title>
        <authorList>
            <person name="Okagaki L.H."/>
            <person name="Nunes C.C."/>
            <person name="Sailsbery J."/>
            <person name="Clay B."/>
            <person name="Brown D."/>
            <person name="John T."/>
            <person name="Oh Y."/>
            <person name="Young N."/>
            <person name="Fitzgerald M."/>
            <person name="Haas B.J."/>
            <person name="Zeng Q."/>
            <person name="Young S."/>
            <person name="Adiconis X."/>
            <person name="Fan L."/>
            <person name="Levin J.Z."/>
            <person name="Mitchell T.K."/>
            <person name="Okubara P.A."/>
            <person name="Farman M.L."/>
            <person name="Kohn L.M."/>
            <person name="Birren B."/>
            <person name="Ma L.-J."/>
            <person name="Dean R.A."/>
        </authorList>
    </citation>
    <scope>NUCLEOTIDE SEQUENCE</scope>
    <source>
        <strain evidence="10">ATCC 64411 / 73-15</strain>
    </source>
</reference>
<organism evidence="10 11">
    <name type="scientific">Magnaporthiopsis poae (strain ATCC 64411 / 73-15)</name>
    <name type="common">Kentucky bluegrass fungus</name>
    <name type="synonym">Magnaporthe poae</name>
    <dbReference type="NCBI Taxonomy" id="644358"/>
    <lineage>
        <taxon>Eukaryota</taxon>
        <taxon>Fungi</taxon>
        <taxon>Dikarya</taxon>
        <taxon>Ascomycota</taxon>
        <taxon>Pezizomycotina</taxon>
        <taxon>Sordariomycetes</taxon>
        <taxon>Sordariomycetidae</taxon>
        <taxon>Magnaporthales</taxon>
        <taxon>Magnaporthaceae</taxon>
        <taxon>Magnaporthiopsis</taxon>
    </lineage>
</organism>
<dbReference type="OrthoDB" id="2193813at2759"/>
<protein>
    <recommendedName>
        <fullName evidence="3">Transcription initiation factor TFIID subunit 8</fullName>
    </recommendedName>
</protein>
<feature type="domain" description="Bromodomain associated" evidence="8">
    <location>
        <begin position="52"/>
        <end position="126"/>
    </location>
</feature>
<dbReference type="STRING" id="644358.A0A0C4DS91"/>
<evidence type="ECO:0000256" key="2">
    <source>
        <dbReference type="ARBA" id="ARBA00008767"/>
    </source>
</evidence>
<evidence type="ECO:0000313" key="10">
    <source>
        <dbReference type="EnsemblFungi" id="MAPG_02768T0"/>
    </source>
</evidence>
<sequence length="313" mass="34096">MASGPLKRLSPFGEDELSTAKRTRTDSSLTIVAASEPKKTDAQPTIELTSMEEQARSGLRRSIALMLQHVGFDSTSGPALERLTEMTEEYMLMFSGEVMLFASAARRAQPIPTDYDIGLKRMNLGTALLRPHLKPPIPKPRITPTYATPAGLVDTHQKCLPLLGEELSGRPEKEAKDYIPKSFPDFPSIHTYKATPQDADEVTVQGTGLNKINTLKEARLAAQRGNYSRRRYDFWEEAMREMVEEGAGAGANGKGGLGGLSFGAGASKPLGTSSSARSEIADHSMIVNAQRSHHRQEVSRSGKRVRGEVSTAK</sequence>
<evidence type="ECO:0000256" key="3">
    <source>
        <dbReference type="ARBA" id="ARBA00017307"/>
    </source>
</evidence>
<reference evidence="9" key="3">
    <citation type="submission" date="2011-03" db="EMBL/GenBank/DDBJ databases">
        <title>Annotation of Magnaporthe poae ATCC 64411.</title>
        <authorList>
            <person name="Ma L.-J."/>
            <person name="Dead R."/>
            <person name="Young S.K."/>
            <person name="Zeng Q."/>
            <person name="Gargeya S."/>
            <person name="Fitzgerald M."/>
            <person name="Haas B."/>
            <person name="Abouelleil A."/>
            <person name="Alvarado L."/>
            <person name="Arachchi H.M."/>
            <person name="Berlin A."/>
            <person name="Brown A."/>
            <person name="Chapman S.B."/>
            <person name="Chen Z."/>
            <person name="Dunbar C."/>
            <person name="Freedman E."/>
            <person name="Gearin G."/>
            <person name="Gellesch M."/>
            <person name="Goldberg J."/>
            <person name="Griggs A."/>
            <person name="Gujja S."/>
            <person name="Heiman D."/>
            <person name="Howarth C."/>
            <person name="Larson L."/>
            <person name="Lui A."/>
            <person name="MacDonald P.J.P."/>
            <person name="Mehta T."/>
            <person name="Montmayeur A."/>
            <person name="Murphy C."/>
            <person name="Neiman D."/>
            <person name="Pearson M."/>
            <person name="Priest M."/>
            <person name="Roberts A."/>
            <person name="Saif S."/>
            <person name="Shea T."/>
            <person name="Shenoy N."/>
            <person name="Sisk P."/>
            <person name="Stolte C."/>
            <person name="Sykes S."/>
            <person name="Yandava C."/>
            <person name="Wortman J."/>
            <person name="Nusbaum C."/>
            <person name="Birren B."/>
        </authorList>
    </citation>
    <scope>NUCLEOTIDE SEQUENCE</scope>
    <source>
        <strain evidence="9">ATCC 64411</strain>
    </source>
</reference>
<reference evidence="10" key="5">
    <citation type="submission" date="2015-06" db="UniProtKB">
        <authorList>
            <consortium name="EnsemblFungi"/>
        </authorList>
    </citation>
    <scope>IDENTIFICATION</scope>
    <source>
        <strain evidence="10">ATCC 64411</strain>
    </source>
</reference>
<proteinExistence type="inferred from homology"/>
<dbReference type="Gene3D" id="1.10.20.10">
    <property type="entry name" value="Histone, subunit A"/>
    <property type="match status" value="1"/>
</dbReference>
<dbReference type="GO" id="GO:0005669">
    <property type="term" value="C:transcription factor TFIID complex"/>
    <property type="evidence" value="ECO:0007669"/>
    <property type="project" value="InterPro"/>
</dbReference>
<reference evidence="9" key="1">
    <citation type="submission" date="2010-05" db="EMBL/GenBank/DDBJ databases">
        <title>The Genome Sequence of Magnaporthe poae strain ATCC 64411.</title>
        <authorList>
            <consortium name="The Broad Institute Genome Sequencing Platform"/>
            <consortium name="Broad Institute Genome Sequencing Center for Infectious Disease"/>
            <person name="Ma L.-J."/>
            <person name="Dead R."/>
            <person name="Young S."/>
            <person name="Zeng Q."/>
            <person name="Koehrsen M."/>
            <person name="Alvarado L."/>
            <person name="Berlin A."/>
            <person name="Chapman S.B."/>
            <person name="Chen Z."/>
            <person name="Freedman E."/>
            <person name="Gellesch M."/>
            <person name="Goldberg J."/>
            <person name="Griggs A."/>
            <person name="Gujja S."/>
            <person name="Heilman E.R."/>
            <person name="Heiman D."/>
            <person name="Hepburn T."/>
            <person name="Howarth C."/>
            <person name="Jen D."/>
            <person name="Larson L."/>
            <person name="Mehta T."/>
            <person name="Neiman D."/>
            <person name="Pearson M."/>
            <person name="Roberts A."/>
            <person name="Saif S."/>
            <person name="Shea T."/>
            <person name="Shenoy N."/>
            <person name="Sisk P."/>
            <person name="Stolte C."/>
            <person name="Sykes S."/>
            <person name="Walk T."/>
            <person name="White J."/>
            <person name="Yandava C."/>
            <person name="Haas B."/>
            <person name="Nusbaum C."/>
            <person name="Birren B."/>
        </authorList>
    </citation>
    <scope>NUCLEOTIDE SEQUENCE</scope>
    <source>
        <strain evidence="9">ATCC 64411</strain>
    </source>
</reference>
<dbReference type="CDD" id="cd00076">
    <property type="entry name" value="HFD_SF"/>
    <property type="match status" value="1"/>
</dbReference>
<dbReference type="PANTHER" id="PTHR46469">
    <property type="entry name" value="TRANSCRIPTION INITIATION FACTOR TFIID SUBUNIT 8"/>
    <property type="match status" value="1"/>
</dbReference>
<evidence type="ECO:0000256" key="7">
    <source>
        <dbReference type="SAM" id="MobiDB-lite"/>
    </source>
</evidence>
<dbReference type="EMBL" id="GL876967">
    <property type="protein sequence ID" value="KLU83717.1"/>
    <property type="molecule type" value="Genomic_DNA"/>
</dbReference>
<keyword evidence="5" id="KW-0804">Transcription</keyword>